<feature type="transmembrane region" description="Helical" evidence="1">
    <location>
        <begin position="403"/>
        <end position="424"/>
    </location>
</feature>
<organism evidence="2 3">
    <name type="scientific">Blastopirellula marina</name>
    <dbReference type="NCBI Taxonomy" id="124"/>
    <lineage>
        <taxon>Bacteria</taxon>
        <taxon>Pseudomonadati</taxon>
        <taxon>Planctomycetota</taxon>
        <taxon>Planctomycetia</taxon>
        <taxon>Pirellulales</taxon>
        <taxon>Pirellulaceae</taxon>
        <taxon>Blastopirellula</taxon>
    </lineage>
</organism>
<proteinExistence type="predicted"/>
<feature type="transmembrane region" description="Helical" evidence="1">
    <location>
        <begin position="226"/>
        <end position="250"/>
    </location>
</feature>
<evidence type="ECO:0000313" key="3">
    <source>
        <dbReference type="Proteomes" id="UP000240009"/>
    </source>
</evidence>
<keyword evidence="1" id="KW-0812">Transmembrane</keyword>
<dbReference type="Proteomes" id="UP000240009">
    <property type="component" value="Unassembled WGS sequence"/>
</dbReference>
<comment type="caution">
    <text evidence="2">The sequence shown here is derived from an EMBL/GenBank/DDBJ whole genome shotgun (WGS) entry which is preliminary data.</text>
</comment>
<feature type="transmembrane region" description="Helical" evidence="1">
    <location>
        <begin position="463"/>
        <end position="481"/>
    </location>
</feature>
<gene>
    <name evidence="2" type="ORF">C5Y96_18055</name>
</gene>
<feature type="transmembrane region" description="Helical" evidence="1">
    <location>
        <begin position="27"/>
        <end position="51"/>
    </location>
</feature>
<feature type="transmembrane region" description="Helical" evidence="1">
    <location>
        <begin position="63"/>
        <end position="86"/>
    </location>
</feature>
<dbReference type="PANTHER" id="PTHR43471:SF10">
    <property type="entry name" value="SLL1107 PROTEIN"/>
    <property type="match status" value="1"/>
</dbReference>
<dbReference type="GO" id="GO:0140359">
    <property type="term" value="F:ABC-type transporter activity"/>
    <property type="evidence" value="ECO:0007669"/>
    <property type="project" value="InterPro"/>
</dbReference>
<feature type="transmembrane region" description="Helical" evidence="1">
    <location>
        <begin position="493"/>
        <end position="517"/>
    </location>
</feature>
<reference evidence="2 3" key="1">
    <citation type="submission" date="2018-02" db="EMBL/GenBank/DDBJ databases">
        <title>Comparative genomes isolates from brazilian mangrove.</title>
        <authorList>
            <person name="Araujo J.E."/>
            <person name="Taketani R.G."/>
            <person name="Silva M.C.P."/>
            <person name="Loureco M.V."/>
            <person name="Andreote F.D."/>
        </authorList>
    </citation>
    <scope>NUCLEOTIDE SEQUENCE [LARGE SCALE GENOMIC DNA]</scope>
    <source>
        <strain evidence="2 3">HEX-2 MGV</strain>
    </source>
</reference>
<feature type="transmembrane region" description="Helical" evidence="1">
    <location>
        <begin position="431"/>
        <end position="451"/>
    </location>
</feature>
<keyword evidence="1" id="KW-0472">Membrane</keyword>
<sequence>MIPINSSVFGFFFYIAELNRQHLATAVWLFAVGVVLGLLAVALLWALLLAVSPKLGGRCTQALQGPVLMPISVVMGIWVLLAFALLPMVPNSMEILNSLKQIPTTGESSTEIVVPVASGEVDQFGNVPAESLKITVLTDQLRKITVDSTGKIELVARLEGTDEDVVAFDVSGGERFEWRRGDRGTLLRKIPAGETIDLYARNITNSDIQMDITIVTEPEHIEAESIFFIAALVFLIYGSYFLMVCALPKMSAIAEATVRSEIYQLLFLICAVVGCLFMVASIYIPYQTFGEDIKVLKHTCLQAMMVLGIIVAIWAASRSVSEEIEGRTALTLLSKPVSRRQFVLGKFAGIAWLVSVLFIMISSVFVVAVAQKPIFDKREGAVIEYEGEKGVTWQLLHHEAMSVTPGVLLVYMETLVLAGVSVAISTRLPMVANFMLTFGIWALGHLTPSIMEASVEGFEPVQFVASFVATILPVLKNFEIYGAISAGREIPMMYIAGAAMYTILYGALTMLLALILFEDRDLA</sequence>
<dbReference type="EMBL" id="PUIA01000057">
    <property type="protein sequence ID" value="PQO27441.1"/>
    <property type="molecule type" value="Genomic_DNA"/>
</dbReference>
<dbReference type="Pfam" id="PF12679">
    <property type="entry name" value="ABC2_membrane_2"/>
    <property type="match status" value="1"/>
</dbReference>
<protein>
    <recommendedName>
        <fullName evidence="4">ABC transporter permease</fullName>
    </recommendedName>
</protein>
<dbReference type="PANTHER" id="PTHR43471">
    <property type="entry name" value="ABC TRANSPORTER PERMEASE"/>
    <property type="match status" value="1"/>
</dbReference>
<accession>A0A2S8F5L0</accession>
<dbReference type="AlphaFoldDB" id="A0A2S8F5L0"/>
<feature type="transmembrane region" description="Helical" evidence="1">
    <location>
        <begin position="262"/>
        <end position="284"/>
    </location>
</feature>
<name>A0A2S8F5L0_9BACT</name>
<feature type="transmembrane region" description="Helical" evidence="1">
    <location>
        <begin position="347"/>
        <end position="370"/>
    </location>
</feature>
<keyword evidence="1" id="KW-1133">Transmembrane helix</keyword>
<evidence type="ECO:0008006" key="4">
    <source>
        <dbReference type="Google" id="ProtNLM"/>
    </source>
</evidence>
<dbReference type="GO" id="GO:0005886">
    <property type="term" value="C:plasma membrane"/>
    <property type="evidence" value="ECO:0007669"/>
    <property type="project" value="UniProtKB-SubCell"/>
</dbReference>
<dbReference type="RefSeq" id="WP_105356185.1">
    <property type="nucleotide sequence ID" value="NZ_PUIA01000057.1"/>
</dbReference>
<evidence type="ECO:0000256" key="1">
    <source>
        <dbReference type="SAM" id="Phobius"/>
    </source>
</evidence>
<evidence type="ECO:0000313" key="2">
    <source>
        <dbReference type="EMBL" id="PQO27441.1"/>
    </source>
</evidence>
<dbReference type="OrthoDB" id="264591at2"/>